<comment type="caution">
    <text evidence="1">The sequence shown here is derived from an EMBL/GenBank/DDBJ whole genome shotgun (WGS) entry which is preliminary data.</text>
</comment>
<dbReference type="EMBL" id="JBHULE010000019">
    <property type="protein sequence ID" value="MFD2563815.1"/>
    <property type="molecule type" value="Genomic_DNA"/>
</dbReference>
<evidence type="ECO:0000313" key="2">
    <source>
        <dbReference type="Proteomes" id="UP001597319"/>
    </source>
</evidence>
<sequence>MKVIFAVFFVIGLPHILSAQSIEILDNNPDVESSINSKFLLFQENTISNTLIGIDEVDVKNRQINLDNKPLSHLMYWRYEVVTSMTNKMNPITGIISYSSKEEFTSLGRRLFDLGVINNIIN</sequence>
<gene>
    <name evidence="1" type="ORF">ACFSR1_14135</name>
</gene>
<dbReference type="RefSeq" id="WP_378293565.1">
    <property type="nucleotide sequence ID" value="NZ_JBHULE010000019.1"/>
</dbReference>
<accession>A0ABW5LGU7</accession>
<protein>
    <submittedName>
        <fullName evidence="1">Uncharacterized protein</fullName>
    </submittedName>
</protein>
<keyword evidence="2" id="KW-1185">Reference proteome</keyword>
<evidence type="ECO:0000313" key="1">
    <source>
        <dbReference type="EMBL" id="MFD2563815.1"/>
    </source>
</evidence>
<proteinExistence type="predicted"/>
<dbReference type="Proteomes" id="UP001597319">
    <property type="component" value="Unassembled WGS sequence"/>
</dbReference>
<organism evidence="1 2">
    <name type="scientific">Aquimarina rubra</name>
    <dbReference type="NCBI Taxonomy" id="1920033"/>
    <lineage>
        <taxon>Bacteria</taxon>
        <taxon>Pseudomonadati</taxon>
        <taxon>Bacteroidota</taxon>
        <taxon>Flavobacteriia</taxon>
        <taxon>Flavobacteriales</taxon>
        <taxon>Flavobacteriaceae</taxon>
        <taxon>Aquimarina</taxon>
    </lineage>
</organism>
<name>A0ABW5LGU7_9FLAO</name>
<reference evidence="2" key="1">
    <citation type="journal article" date="2019" name="Int. J. Syst. Evol. Microbiol.">
        <title>The Global Catalogue of Microorganisms (GCM) 10K type strain sequencing project: providing services to taxonomists for standard genome sequencing and annotation.</title>
        <authorList>
            <consortium name="The Broad Institute Genomics Platform"/>
            <consortium name="The Broad Institute Genome Sequencing Center for Infectious Disease"/>
            <person name="Wu L."/>
            <person name="Ma J."/>
        </authorList>
    </citation>
    <scope>NUCLEOTIDE SEQUENCE [LARGE SCALE GENOMIC DNA]</scope>
    <source>
        <strain evidence="2">KCTC 52274</strain>
    </source>
</reference>